<dbReference type="AlphaFoldDB" id="A0AAI8Z4L2"/>
<comment type="caution">
    <text evidence="6">The sequence shown here is derived from an EMBL/GenBank/DDBJ whole genome shotgun (WGS) entry which is preliminary data.</text>
</comment>
<feature type="compositionally biased region" description="Polar residues" evidence="3">
    <location>
        <begin position="220"/>
        <end position="233"/>
    </location>
</feature>
<feature type="region of interest" description="Disordered" evidence="3">
    <location>
        <begin position="220"/>
        <end position="270"/>
    </location>
</feature>
<dbReference type="InterPro" id="IPR000420">
    <property type="entry name" value="Yeast_PIR_rpt"/>
</dbReference>
<evidence type="ECO:0000256" key="3">
    <source>
        <dbReference type="SAM" id="MobiDB-lite"/>
    </source>
</evidence>
<reference evidence="6" key="1">
    <citation type="submission" date="2023-11" db="EMBL/GenBank/DDBJ databases">
        <authorList>
            <person name="Alioto T."/>
            <person name="Alioto T."/>
            <person name="Gomez Garrido J."/>
        </authorList>
    </citation>
    <scope>NUCLEOTIDE SEQUENCE</scope>
</reference>
<protein>
    <recommendedName>
        <fullName evidence="5">Cell wall mannoprotein PIR1-like C-terminal domain-containing protein</fullName>
    </recommendedName>
</protein>
<dbReference type="PANTHER" id="PTHR47254:SF2">
    <property type="entry name" value="COVALENTLY-LINKED CELL WALL PROTEIN"/>
    <property type="match status" value="1"/>
</dbReference>
<organism evidence="6 7">
    <name type="scientific">Lecanosticta acicola</name>
    <dbReference type="NCBI Taxonomy" id="111012"/>
    <lineage>
        <taxon>Eukaryota</taxon>
        <taxon>Fungi</taxon>
        <taxon>Dikarya</taxon>
        <taxon>Ascomycota</taxon>
        <taxon>Pezizomycotina</taxon>
        <taxon>Dothideomycetes</taxon>
        <taxon>Dothideomycetidae</taxon>
        <taxon>Mycosphaerellales</taxon>
        <taxon>Mycosphaerellaceae</taxon>
        <taxon>Lecanosticta</taxon>
    </lineage>
</organism>
<dbReference type="PROSITE" id="PS50256">
    <property type="entry name" value="PIR_REPEAT_2"/>
    <property type="match status" value="2"/>
</dbReference>
<keyword evidence="2" id="KW-0677">Repeat</keyword>
<feature type="compositionally biased region" description="Low complexity" evidence="3">
    <location>
        <begin position="150"/>
        <end position="168"/>
    </location>
</feature>
<proteinExistence type="predicted"/>
<feature type="compositionally biased region" description="Polar residues" evidence="3">
    <location>
        <begin position="242"/>
        <end position="266"/>
    </location>
</feature>
<evidence type="ECO:0000259" key="5">
    <source>
        <dbReference type="Pfam" id="PF22799"/>
    </source>
</evidence>
<gene>
    <name evidence="6" type="ORF">LECACI_7A007738</name>
</gene>
<dbReference type="GO" id="GO:0005199">
    <property type="term" value="F:structural constituent of cell wall"/>
    <property type="evidence" value="ECO:0007669"/>
    <property type="project" value="InterPro"/>
</dbReference>
<keyword evidence="1 4" id="KW-0732">Signal</keyword>
<dbReference type="PANTHER" id="PTHR47254">
    <property type="entry name" value="CELL WALL MANNOPROTEIN CIS3-RELATED"/>
    <property type="match status" value="1"/>
</dbReference>
<dbReference type="InterPro" id="IPR051153">
    <property type="entry name" value="Yeast_CWMannoprotein_PIR"/>
</dbReference>
<evidence type="ECO:0000313" key="7">
    <source>
        <dbReference type="Proteomes" id="UP001296104"/>
    </source>
</evidence>
<evidence type="ECO:0000256" key="1">
    <source>
        <dbReference type="ARBA" id="ARBA00022729"/>
    </source>
</evidence>
<feature type="signal peptide" evidence="4">
    <location>
        <begin position="1"/>
        <end position="16"/>
    </location>
</feature>
<dbReference type="InterPro" id="IPR054508">
    <property type="entry name" value="PIR1-like_C"/>
</dbReference>
<feature type="region of interest" description="Disordered" evidence="3">
    <location>
        <begin position="150"/>
        <end position="207"/>
    </location>
</feature>
<dbReference type="PROSITE" id="PS00929">
    <property type="entry name" value="PIR_REPEAT_1"/>
    <property type="match status" value="1"/>
</dbReference>
<sequence>MRYSLAALALAGLSYAVPQAVKAPTTQPASSCQKTVSGSFQIQVVNVTKKRDVLEERQSGSLQITLNNGVLKDQSGRTGEVVANHQFQFDQILQPNAIYTSGWAVCSNGSLVLGNQAVFYQCLSGNFYNLYDQSQGGQCGPIYIQTIGTSGSSGASQSGSASQAADGQVTQASPGASSRPVSQVTDGQPSTSASARPDGQLQATTSAAAMPVQQITDGQIQATTARPSSSGRPVSQIGDGQIQATTARPSSSSGRPVSAISDGQLQASTGPANATSAATAVATYTGAAALPTLGSGLLGIAAIAVAML</sequence>
<feature type="compositionally biased region" description="Polar residues" evidence="3">
    <location>
        <begin position="169"/>
        <end position="194"/>
    </location>
</feature>
<feature type="chain" id="PRO_5042536074" description="Cell wall mannoprotein PIR1-like C-terminal domain-containing protein" evidence="4">
    <location>
        <begin position="17"/>
        <end position="308"/>
    </location>
</feature>
<dbReference type="GO" id="GO:0009277">
    <property type="term" value="C:fungal-type cell wall"/>
    <property type="evidence" value="ECO:0007669"/>
    <property type="project" value="TreeGrafter"/>
</dbReference>
<evidence type="ECO:0000313" key="6">
    <source>
        <dbReference type="EMBL" id="CAK4032580.1"/>
    </source>
</evidence>
<evidence type="ECO:0000256" key="2">
    <source>
        <dbReference type="ARBA" id="ARBA00022737"/>
    </source>
</evidence>
<dbReference type="Proteomes" id="UP001296104">
    <property type="component" value="Unassembled WGS sequence"/>
</dbReference>
<evidence type="ECO:0000256" key="4">
    <source>
        <dbReference type="SAM" id="SignalP"/>
    </source>
</evidence>
<feature type="domain" description="Cell wall mannoprotein PIR1-like C-terminal" evidence="5">
    <location>
        <begin position="69"/>
        <end position="142"/>
    </location>
</feature>
<name>A0AAI8Z4L2_9PEZI</name>
<dbReference type="Pfam" id="PF22799">
    <property type="entry name" value="PIR1-like_C"/>
    <property type="match status" value="1"/>
</dbReference>
<dbReference type="Pfam" id="PF00399">
    <property type="entry name" value="PIR"/>
    <property type="match status" value="2"/>
</dbReference>
<accession>A0AAI8Z4L2</accession>
<dbReference type="EMBL" id="CAVMBE010000066">
    <property type="protein sequence ID" value="CAK4032580.1"/>
    <property type="molecule type" value="Genomic_DNA"/>
</dbReference>
<dbReference type="GO" id="GO:0031505">
    <property type="term" value="P:fungal-type cell wall organization"/>
    <property type="evidence" value="ECO:0007669"/>
    <property type="project" value="TreeGrafter"/>
</dbReference>
<keyword evidence="7" id="KW-1185">Reference proteome</keyword>